<proteinExistence type="predicted"/>
<dbReference type="EMBL" id="CP011452">
    <property type="protein sequence ID" value="AKH41193.1"/>
    <property type="molecule type" value="Genomic_DNA"/>
</dbReference>
<evidence type="ECO:0000313" key="2">
    <source>
        <dbReference type="Proteomes" id="UP000034392"/>
    </source>
</evidence>
<sequence length="234" mass="25458">MSDLSPAAFPVPACPPLFSPRRQRDFCEALSQHGNVRVACRAAGVSPQTAYRAKRGSEDFRACWDAALLLARDHAEAVLADRALNGVEEAVFYHGEEVATRRRYDTRLLLAHLARLDRMAEKMEESGAGSPHGGGFDEALDALAHGAPVAGPGGALSPRREVQDKDDGEVIPAFERRLHAMEAARPFDAPPLSALGDAGEVEAVQLLAFEAGEEEWWLVTPDEEDLRAMRMANF</sequence>
<gene>
    <name evidence="1" type="ORF">WYH_00127</name>
</gene>
<organism evidence="1 2">
    <name type="scientific">Croceibacterium atlanticum</name>
    <dbReference type="NCBI Taxonomy" id="1267766"/>
    <lineage>
        <taxon>Bacteria</taxon>
        <taxon>Pseudomonadati</taxon>
        <taxon>Pseudomonadota</taxon>
        <taxon>Alphaproteobacteria</taxon>
        <taxon>Sphingomonadales</taxon>
        <taxon>Erythrobacteraceae</taxon>
        <taxon>Croceibacterium</taxon>
    </lineage>
</organism>
<dbReference type="STRING" id="1267766.WYH_00127"/>
<evidence type="ECO:0000313" key="1">
    <source>
        <dbReference type="EMBL" id="AKH41193.1"/>
    </source>
</evidence>
<dbReference type="PATRIC" id="fig|1267766.3.peg.129"/>
<accession>A0A0F7KKU7</accession>
<name>A0A0F7KKU7_9SPHN</name>
<dbReference type="OrthoDB" id="7428067at2"/>
<keyword evidence="2" id="KW-1185">Reference proteome</keyword>
<dbReference type="AlphaFoldDB" id="A0A0F7KKU7"/>
<reference evidence="1" key="1">
    <citation type="submission" date="2015-05" db="EMBL/GenBank/DDBJ databases">
        <title>The complete genome of Altererythrobacter atlanticus strain 26DY36.</title>
        <authorList>
            <person name="Wu Y.-H."/>
            <person name="Cheng H."/>
            <person name="Wu X.-W."/>
        </authorList>
    </citation>
    <scope>NUCLEOTIDE SEQUENCE [LARGE SCALE GENOMIC DNA]</scope>
    <source>
        <strain evidence="1">26DY36</strain>
    </source>
</reference>
<dbReference type="RefSeq" id="WP_156320027.1">
    <property type="nucleotide sequence ID" value="NZ_CP011452.2"/>
</dbReference>
<protein>
    <submittedName>
        <fullName evidence="1">Uncharacterized protein</fullName>
    </submittedName>
</protein>
<dbReference type="KEGG" id="aay:WYH_00127"/>
<dbReference type="Proteomes" id="UP000034392">
    <property type="component" value="Chromosome"/>
</dbReference>